<reference evidence="1 2" key="1">
    <citation type="submission" date="2021-06" db="EMBL/GenBank/DDBJ databases">
        <authorList>
            <person name="Palmer J.M."/>
        </authorList>
    </citation>
    <scope>NUCLEOTIDE SEQUENCE [LARGE SCALE GENOMIC DNA]</scope>
    <source>
        <strain evidence="2">if_2019</strain>
        <tissue evidence="1">Muscle</tissue>
    </source>
</reference>
<evidence type="ECO:0000313" key="1">
    <source>
        <dbReference type="EMBL" id="MEQ2246205.1"/>
    </source>
</evidence>
<organism evidence="1 2">
    <name type="scientific">Ilyodon furcidens</name>
    <name type="common">goldbreast splitfin</name>
    <dbReference type="NCBI Taxonomy" id="33524"/>
    <lineage>
        <taxon>Eukaryota</taxon>
        <taxon>Metazoa</taxon>
        <taxon>Chordata</taxon>
        <taxon>Craniata</taxon>
        <taxon>Vertebrata</taxon>
        <taxon>Euteleostomi</taxon>
        <taxon>Actinopterygii</taxon>
        <taxon>Neopterygii</taxon>
        <taxon>Teleostei</taxon>
        <taxon>Neoteleostei</taxon>
        <taxon>Acanthomorphata</taxon>
        <taxon>Ovalentaria</taxon>
        <taxon>Atherinomorphae</taxon>
        <taxon>Cyprinodontiformes</taxon>
        <taxon>Goodeidae</taxon>
        <taxon>Ilyodon</taxon>
    </lineage>
</organism>
<evidence type="ECO:0000313" key="2">
    <source>
        <dbReference type="Proteomes" id="UP001482620"/>
    </source>
</evidence>
<proteinExistence type="predicted"/>
<protein>
    <submittedName>
        <fullName evidence="1">Uncharacterized protein</fullName>
    </submittedName>
</protein>
<comment type="caution">
    <text evidence="1">The sequence shown here is derived from an EMBL/GenBank/DDBJ whole genome shotgun (WGS) entry which is preliminary data.</text>
</comment>
<dbReference type="EMBL" id="JAHRIQ010076539">
    <property type="protein sequence ID" value="MEQ2246205.1"/>
    <property type="molecule type" value="Genomic_DNA"/>
</dbReference>
<gene>
    <name evidence="1" type="ORF">ILYODFUR_035861</name>
</gene>
<accession>A0ABV0UM60</accession>
<name>A0ABV0UM60_9TELE</name>
<sequence>MVLNGVLGSVDPPTCSLVTRERERVVKSPRPPQKLSKAVRFLPWWPPWQKGSIFSLFTQSDGLFASEEPGSSSSWLSILQYSFLACTHPVHPPTIRLLAPRKFLVDTQKRPPWISRLICHLPGGSSPLCTPPPVPVCVASPDHYLFQNSSNKLPKLFIVL</sequence>
<keyword evidence="2" id="KW-1185">Reference proteome</keyword>
<dbReference type="Proteomes" id="UP001482620">
    <property type="component" value="Unassembled WGS sequence"/>
</dbReference>